<gene>
    <name evidence="1" type="ORF">GFH48_38805</name>
</gene>
<keyword evidence="2" id="KW-1185">Reference proteome</keyword>
<accession>A0A5Q0LPS3</accession>
<organism evidence="1 2">
    <name type="scientific">Streptomyces fagopyri</name>
    <dbReference type="NCBI Taxonomy" id="2662397"/>
    <lineage>
        <taxon>Bacteria</taxon>
        <taxon>Bacillati</taxon>
        <taxon>Actinomycetota</taxon>
        <taxon>Actinomycetes</taxon>
        <taxon>Kitasatosporales</taxon>
        <taxon>Streptomycetaceae</taxon>
        <taxon>Streptomyces</taxon>
    </lineage>
</organism>
<reference evidence="1 2" key="1">
    <citation type="submission" date="2019-10" db="EMBL/GenBank/DDBJ databases">
        <title>A novel species.</title>
        <authorList>
            <person name="Gao J."/>
        </authorList>
    </citation>
    <scope>NUCLEOTIDE SEQUENCE [LARGE SCALE GENOMIC DNA]</scope>
    <source>
        <strain evidence="1 2">QMT-28</strain>
    </source>
</reference>
<sequence length="167" mass="19661">MALPHPETYLTGCWEERNWRNVPGPFYGAETDNCWSGRMAAPDHVLYDDMTGQEFVYRQPRNAVEVDRLLFAAWTDPLSGYGWDGDQHWTADLVRSWWHERSRLREWATSLHTAWSANSDEIYQELSAGLNDLLAYLDGELETDLRVYLYWLHERRSPDLNEVLPRL</sequence>
<dbReference type="Proteomes" id="UP000326179">
    <property type="component" value="Chromosome"/>
</dbReference>
<protein>
    <submittedName>
        <fullName evidence="1">Ferredoxin</fullName>
    </submittedName>
</protein>
<name>A0A5Q0LPS3_9ACTN</name>
<dbReference type="AlphaFoldDB" id="A0A5Q0LPS3"/>
<dbReference type="KEGG" id="sfy:GFH48_38805"/>
<evidence type="ECO:0000313" key="1">
    <source>
        <dbReference type="EMBL" id="QFZ79183.1"/>
    </source>
</evidence>
<proteinExistence type="predicted"/>
<evidence type="ECO:0000313" key="2">
    <source>
        <dbReference type="Proteomes" id="UP000326179"/>
    </source>
</evidence>
<dbReference type="EMBL" id="CP045643">
    <property type="protein sequence ID" value="QFZ79183.1"/>
    <property type="molecule type" value="Genomic_DNA"/>
</dbReference>